<dbReference type="PANTHER" id="PTHR42648:SF18">
    <property type="entry name" value="RETROTRANSPOSON, UNCLASSIFIED-LIKE PROTEIN"/>
    <property type="match status" value="1"/>
</dbReference>
<dbReference type="EMBL" id="QJKJ01008383">
    <property type="protein sequence ID" value="RDX79950.1"/>
    <property type="molecule type" value="Genomic_DNA"/>
</dbReference>
<proteinExistence type="predicted"/>
<sequence>MLDVVYSYICRPFEVASLGGGEHTSNEFEEFCVKNGIQHEVLTLYTLQNNDLAKRRNQIVFNMARSMLKEKALPHYFQVKQIAIYVLNKCPNQKTKGVNVEGESCSTRVRYDLDRWLKQNLGTRRRKVETSFSYLLVHCLIYYTSNQV</sequence>
<dbReference type="Gene3D" id="3.30.420.10">
    <property type="entry name" value="Ribonuclease H-like superfamily/Ribonuclease H"/>
    <property type="match status" value="1"/>
</dbReference>
<reference evidence="1" key="1">
    <citation type="submission" date="2018-05" db="EMBL/GenBank/DDBJ databases">
        <title>Draft genome of Mucuna pruriens seed.</title>
        <authorList>
            <person name="Nnadi N.E."/>
            <person name="Vos R."/>
            <person name="Hasami M.H."/>
            <person name="Devisetty U.K."/>
            <person name="Aguiy J.C."/>
        </authorList>
    </citation>
    <scope>NUCLEOTIDE SEQUENCE [LARGE SCALE GENOMIC DNA]</scope>
    <source>
        <strain evidence="1">JCA_2017</strain>
    </source>
</reference>
<evidence type="ECO:0000313" key="1">
    <source>
        <dbReference type="EMBL" id="RDX79950.1"/>
    </source>
</evidence>
<feature type="non-terminal residue" evidence="1">
    <location>
        <position position="1"/>
    </location>
</feature>
<dbReference type="GO" id="GO:0003676">
    <property type="term" value="F:nucleic acid binding"/>
    <property type="evidence" value="ECO:0007669"/>
    <property type="project" value="InterPro"/>
</dbReference>
<evidence type="ECO:0008006" key="3">
    <source>
        <dbReference type="Google" id="ProtNLM"/>
    </source>
</evidence>
<keyword evidence="2" id="KW-1185">Reference proteome</keyword>
<dbReference type="PANTHER" id="PTHR42648">
    <property type="entry name" value="TRANSPOSASE, PUTATIVE-RELATED"/>
    <property type="match status" value="1"/>
</dbReference>
<evidence type="ECO:0000313" key="2">
    <source>
        <dbReference type="Proteomes" id="UP000257109"/>
    </source>
</evidence>
<accession>A0A371FP46</accession>
<dbReference type="OrthoDB" id="6776856at2759"/>
<dbReference type="AlphaFoldDB" id="A0A371FP46"/>
<gene>
    <name evidence="1" type="ORF">CR513_39564</name>
</gene>
<dbReference type="InterPro" id="IPR036397">
    <property type="entry name" value="RNaseH_sf"/>
</dbReference>
<dbReference type="InterPro" id="IPR012337">
    <property type="entry name" value="RNaseH-like_sf"/>
</dbReference>
<dbReference type="SUPFAM" id="SSF53098">
    <property type="entry name" value="Ribonuclease H-like"/>
    <property type="match status" value="1"/>
</dbReference>
<dbReference type="STRING" id="157652.A0A371FP46"/>
<dbReference type="Proteomes" id="UP000257109">
    <property type="component" value="Unassembled WGS sequence"/>
</dbReference>
<protein>
    <recommendedName>
        <fullName evidence="3">Integrase catalytic domain-containing protein</fullName>
    </recommendedName>
</protein>
<organism evidence="1 2">
    <name type="scientific">Mucuna pruriens</name>
    <name type="common">Velvet bean</name>
    <name type="synonym">Dolichos pruriens</name>
    <dbReference type="NCBI Taxonomy" id="157652"/>
    <lineage>
        <taxon>Eukaryota</taxon>
        <taxon>Viridiplantae</taxon>
        <taxon>Streptophyta</taxon>
        <taxon>Embryophyta</taxon>
        <taxon>Tracheophyta</taxon>
        <taxon>Spermatophyta</taxon>
        <taxon>Magnoliopsida</taxon>
        <taxon>eudicotyledons</taxon>
        <taxon>Gunneridae</taxon>
        <taxon>Pentapetalae</taxon>
        <taxon>rosids</taxon>
        <taxon>fabids</taxon>
        <taxon>Fabales</taxon>
        <taxon>Fabaceae</taxon>
        <taxon>Papilionoideae</taxon>
        <taxon>50 kb inversion clade</taxon>
        <taxon>NPAAA clade</taxon>
        <taxon>indigoferoid/millettioid clade</taxon>
        <taxon>Phaseoleae</taxon>
        <taxon>Mucuna</taxon>
    </lineage>
</organism>
<comment type="caution">
    <text evidence="1">The sequence shown here is derived from an EMBL/GenBank/DDBJ whole genome shotgun (WGS) entry which is preliminary data.</text>
</comment>
<dbReference type="InterPro" id="IPR039537">
    <property type="entry name" value="Retrotran_Ty1/copia-like"/>
</dbReference>
<name>A0A371FP46_MUCPR</name>